<feature type="DNA-binding region" description="Homeobox" evidence="5">
    <location>
        <begin position="310"/>
        <end position="369"/>
    </location>
</feature>
<dbReference type="eggNOG" id="KOG0847">
    <property type="taxonomic scope" value="Eukaryota"/>
</dbReference>
<organism evidence="11 13">
    <name type="scientific">Bursaphelenchus xylophilus</name>
    <name type="common">Pinewood nematode worm</name>
    <name type="synonym">Aphelenchoides xylophilus</name>
    <dbReference type="NCBI Taxonomy" id="6326"/>
    <lineage>
        <taxon>Eukaryota</taxon>
        <taxon>Metazoa</taxon>
        <taxon>Ecdysozoa</taxon>
        <taxon>Nematoda</taxon>
        <taxon>Chromadorea</taxon>
        <taxon>Rhabditida</taxon>
        <taxon>Tylenchina</taxon>
        <taxon>Tylenchomorpha</taxon>
        <taxon>Aphelenchoidea</taxon>
        <taxon>Aphelenchoididae</taxon>
        <taxon>Bursaphelenchus</taxon>
    </lineage>
</organism>
<dbReference type="GO" id="GO:0005634">
    <property type="term" value="C:nucleus"/>
    <property type="evidence" value="ECO:0007669"/>
    <property type="project" value="UniProtKB-SubCell"/>
</dbReference>
<keyword evidence="12" id="KW-1185">Reference proteome</keyword>
<dbReference type="EMBL" id="CAJFCV020000002">
    <property type="protein sequence ID" value="CAG9093733.1"/>
    <property type="molecule type" value="Genomic_DNA"/>
</dbReference>
<protein>
    <submittedName>
        <fullName evidence="9">(pine wood nematode) hypothetical protein</fullName>
    </submittedName>
    <submittedName>
        <fullName evidence="13">Homeobox domain-containing protein</fullName>
    </submittedName>
</protein>
<feature type="compositionally biased region" description="Low complexity" evidence="7">
    <location>
        <begin position="15"/>
        <end position="40"/>
    </location>
</feature>
<feature type="region of interest" description="Disordered" evidence="7">
    <location>
        <begin position="423"/>
        <end position="453"/>
    </location>
</feature>
<reference evidence="10" key="2">
    <citation type="submission" date="2020-08" db="EMBL/GenBank/DDBJ databases">
        <authorList>
            <person name="Kikuchi T."/>
        </authorList>
    </citation>
    <scope>NUCLEOTIDE SEQUENCE</scope>
    <source>
        <strain evidence="9">Ka4C1</strain>
    </source>
</reference>
<dbReference type="PANTHER" id="PTHR24340">
    <property type="entry name" value="HOMEOBOX PROTEIN NKX"/>
    <property type="match status" value="1"/>
</dbReference>
<dbReference type="WBParaSite" id="BXY_1079800.1">
    <property type="protein sequence ID" value="BXY_1079800.1"/>
    <property type="gene ID" value="BXY_1079800"/>
</dbReference>
<dbReference type="PANTHER" id="PTHR24340:SF35">
    <property type="entry name" value="HGTX, ISOFORM C"/>
    <property type="match status" value="1"/>
</dbReference>
<evidence type="ECO:0000313" key="9">
    <source>
        <dbReference type="EMBL" id="CAD5213942.1"/>
    </source>
</evidence>
<evidence type="ECO:0000256" key="2">
    <source>
        <dbReference type="ARBA" id="ARBA00023125"/>
    </source>
</evidence>
<dbReference type="Proteomes" id="UP000095284">
    <property type="component" value="Unplaced"/>
</dbReference>
<evidence type="ECO:0000256" key="3">
    <source>
        <dbReference type="ARBA" id="ARBA00023155"/>
    </source>
</evidence>
<keyword evidence="3 5" id="KW-0371">Homeobox</keyword>
<dbReference type="GO" id="GO:0000978">
    <property type="term" value="F:RNA polymerase II cis-regulatory region sequence-specific DNA binding"/>
    <property type="evidence" value="ECO:0007669"/>
    <property type="project" value="TreeGrafter"/>
</dbReference>
<evidence type="ECO:0000256" key="5">
    <source>
        <dbReference type="PROSITE-ProRule" id="PRU00108"/>
    </source>
</evidence>
<dbReference type="InterPro" id="IPR050394">
    <property type="entry name" value="Homeobox_NK-like"/>
</dbReference>
<dbReference type="InterPro" id="IPR020479">
    <property type="entry name" value="HD_metazoa"/>
</dbReference>
<dbReference type="InterPro" id="IPR000047">
    <property type="entry name" value="HTH_motif"/>
</dbReference>
<evidence type="ECO:0000256" key="1">
    <source>
        <dbReference type="ARBA" id="ARBA00004123"/>
    </source>
</evidence>
<feature type="region of interest" description="Disordered" evidence="7">
    <location>
        <begin position="1"/>
        <end position="121"/>
    </location>
</feature>
<dbReference type="SUPFAM" id="SSF46689">
    <property type="entry name" value="Homeodomain-like"/>
    <property type="match status" value="1"/>
</dbReference>
<dbReference type="SMR" id="A0A1I7SCP6"/>
<keyword evidence="2 5" id="KW-0238">DNA-binding</keyword>
<reference evidence="13" key="1">
    <citation type="submission" date="2016-11" db="UniProtKB">
        <authorList>
            <consortium name="WormBaseParasite"/>
        </authorList>
    </citation>
    <scope>IDENTIFICATION</scope>
</reference>
<feature type="compositionally biased region" description="Polar residues" evidence="7">
    <location>
        <begin position="388"/>
        <end position="401"/>
    </location>
</feature>
<dbReference type="Proteomes" id="UP000659654">
    <property type="component" value="Unassembled WGS sequence"/>
</dbReference>
<keyword evidence="4 5" id="KW-0539">Nucleus</keyword>
<dbReference type="InterPro" id="IPR009057">
    <property type="entry name" value="Homeodomain-like_sf"/>
</dbReference>
<evidence type="ECO:0000259" key="8">
    <source>
        <dbReference type="PROSITE" id="PS50071"/>
    </source>
</evidence>
<dbReference type="InterPro" id="IPR001356">
    <property type="entry name" value="HD"/>
</dbReference>
<feature type="domain" description="Homeobox" evidence="8">
    <location>
        <begin position="308"/>
        <end position="368"/>
    </location>
</feature>
<evidence type="ECO:0000256" key="6">
    <source>
        <dbReference type="RuleBase" id="RU000682"/>
    </source>
</evidence>
<feature type="compositionally biased region" description="Basic and acidic residues" evidence="7">
    <location>
        <begin position="91"/>
        <end position="109"/>
    </location>
</feature>
<dbReference type="InterPro" id="IPR017970">
    <property type="entry name" value="Homeobox_CS"/>
</dbReference>
<gene>
    <name evidence="9" type="ORF">BXYJ_LOCUS3282</name>
</gene>
<accession>A0A1I7SCP6</accession>
<evidence type="ECO:0000256" key="7">
    <source>
        <dbReference type="SAM" id="MobiDB-lite"/>
    </source>
</evidence>
<dbReference type="PRINTS" id="PR00024">
    <property type="entry name" value="HOMEOBOX"/>
</dbReference>
<dbReference type="OrthoDB" id="6159439at2759"/>
<evidence type="ECO:0000256" key="4">
    <source>
        <dbReference type="ARBA" id="ARBA00023242"/>
    </source>
</evidence>
<name>A0A1I7SCP6_BURXY</name>
<dbReference type="AlphaFoldDB" id="A0A1I7SCP6"/>
<dbReference type="Proteomes" id="UP000582659">
    <property type="component" value="Unassembled WGS sequence"/>
</dbReference>
<dbReference type="GO" id="GO:0000981">
    <property type="term" value="F:DNA-binding transcription factor activity, RNA polymerase II-specific"/>
    <property type="evidence" value="ECO:0007669"/>
    <property type="project" value="InterPro"/>
</dbReference>
<dbReference type="Gene3D" id="1.10.10.60">
    <property type="entry name" value="Homeodomain-like"/>
    <property type="match status" value="1"/>
</dbReference>
<dbReference type="CDD" id="cd00086">
    <property type="entry name" value="homeodomain"/>
    <property type="match status" value="1"/>
</dbReference>
<feature type="region of interest" description="Disordered" evidence="7">
    <location>
        <begin position="366"/>
        <end position="405"/>
    </location>
</feature>
<evidence type="ECO:0000313" key="10">
    <source>
        <dbReference type="EMBL" id="CAG9093733.1"/>
    </source>
</evidence>
<feature type="compositionally biased region" description="Basic and acidic residues" evidence="7">
    <location>
        <begin position="368"/>
        <end position="383"/>
    </location>
</feature>
<dbReference type="GO" id="GO:0030154">
    <property type="term" value="P:cell differentiation"/>
    <property type="evidence" value="ECO:0007669"/>
    <property type="project" value="TreeGrafter"/>
</dbReference>
<evidence type="ECO:0000313" key="11">
    <source>
        <dbReference type="Proteomes" id="UP000095284"/>
    </source>
</evidence>
<dbReference type="EMBL" id="CAJFDI010000002">
    <property type="protein sequence ID" value="CAD5213942.1"/>
    <property type="molecule type" value="Genomic_DNA"/>
</dbReference>
<feature type="compositionally biased region" description="Basic and acidic residues" evidence="7">
    <location>
        <begin position="1"/>
        <end position="12"/>
    </location>
</feature>
<dbReference type="FunFam" id="1.10.10.60:FF:000391">
    <property type="entry name" value="Homeobox transcription factor"/>
    <property type="match status" value="1"/>
</dbReference>
<dbReference type="Pfam" id="PF00046">
    <property type="entry name" value="Homeodomain"/>
    <property type="match status" value="1"/>
</dbReference>
<comment type="subcellular location">
    <subcellularLocation>
        <location evidence="1 5 6">Nucleus</location>
    </subcellularLocation>
</comment>
<evidence type="ECO:0000313" key="12">
    <source>
        <dbReference type="Proteomes" id="UP000659654"/>
    </source>
</evidence>
<dbReference type="PROSITE" id="PS00027">
    <property type="entry name" value="HOMEOBOX_1"/>
    <property type="match status" value="1"/>
</dbReference>
<proteinExistence type="predicted"/>
<sequence length="453" mass="49624">MIQRAETIENRPELSSSPISTASSSNICSMPQSPSPAASSTGSVDEKPSIENEFSSANGKYDITSILSANQEKESQSAPDSAHFSAAARETNGRHAEGGEKEELTAKHESSRKRNGLDRLLDDRIAKRPKIDDPVDLAAKESEDRMTLAEKLEPKLPTSSGNQSLADLMTVMTTMFQGATPASENGQEPTTPPAFMFPPAIPSISSPAELQQFQAFYMNYLNSLVSPMRFPASQAFSAPPTSSADDNARMLNNPFQQVLANFMPGNLSPPTTAGLGGPHSAPLPIRSMADSMKLLHSHHQLSPSSVLMNKKQSRPTFTGQQIYALERKFEQTKYLAGTERAELARELNMSESQVKVWFQNRRTKWRKKEAADQAMSKKEKSEEPQLDFNGSHQSPPSLSTMFNPANFTNPAFNSLEMMTQLQTLLQQQQNFGQNGKDSPDSGSRDPSVSPPQL</sequence>
<dbReference type="PRINTS" id="PR00031">
    <property type="entry name" value="HTHREPRESSR"/>
</dbReference>
<dbReference type="PROSITE" id="PS50071">
    <property type="entry name" value="HOMEOBOX_2"/>
    <property type="match status" value="1"/>
</dbReference>
<dbReference type="SMART" id="SM00389">
    <property type="entry name" value="HOX"/>
    <property type="match status" value="1"/>
</dbReference>
<evidence type="ECO:0000313" key="13">
    <source>
        <dbReference type="WBParaSite" id="BXY_1079800.1"/>
    </source>
</evidence>